<dbReference type="GO" id="GO:0042645">
    <property type="term" value="C:mitochondrial nucleoid"/>
    <property type="evidence" value="ECO:0007669"/>
    <property type="project" value="UniProtKB-SubCell"/>
</dbReference>
<accession>A0A813T9S3</accession>
<keyword evidence="2" id="KW-0809">Transit peptide</keyword>
<dbReference type="EMBL" id="CAJNOK010031021">
    <property type="protein sequence ID" value="CAF1467183.1"/>
    <property type="molecule type" value="Genomic_DNA"/>
</dbReference>
<dbReference type="Proteomes" id="UP000681722">
    <property type="component" value="Unassembled WGS sequence"/>
</dbReference>
<dbReference type="PANTHER" id="PTHR34260:SF1">
    <property type="entry name" value="UBIQUINOL-CYTOCHROME-C REDUCTASE COMPLEX ASSEMBLY FACTOR 2"/>
    <property type="match status" value="1"/>
</dbReference>
<comment type="subcellular location">
    <subcellularLocation>
        <location evidence="1">Mitochondrion matrix</location>
        <location evidence="1">Mitochondrion nucleoid</location>
    </subcellularLocation>
</comment>
<gene>
    <name evidence="7" type="ORF">GPM918_LOCUS4055</name>
    <name evidence="8" type="ORF">OVA965_LOCUS35504</name>
    <name evidence="9" type="ORF">SRO942_LOCUS4055</name>
    <name evidence="10" type="ORF">TMI583_LOCUS36472</name>
</gene>
<dbReference type="InterPro" id="IPR037698">
    <property type="entry name" value="UQCC2"/>
</dbReference>
<keyword evidence="3" id="KW-0496">Mitochondrion</keyword>
<dbReference type="Pfam" id="PF20180">
    <property type="entry name" value="UQCC2_CBP6"/>
    <property type="match status" value="1"/>
</dbReference>
<dbReference type="AlphaFoldDB" id="A0A813T9S3"/>
<keyword evidence="4" id="KW-1135">Mitochondrion nucleoid</keyword>
<evidence type="ECO:0000313" key="8">
    <source>
        <dbReference type="EMBL" id="CAF1467183.1"/>
    </source>
</evidence>
<protein>
    <recommendedName>
        <fullName evidence="6">Mitochondrial nucleoid factor 1</fullName>
    </recommendedName>
    <alternativeName>
        <fullName evidence="5">Mitochondrial protein M19</fullName>
    </alternativeName>
</protein>
<proteinExistence type="predicted"/>
<reference evidence="7" key="1">
    <citation type="submission" date="2021-02" db="EMBL/GenBank/DDBJ databases">
        <authorList>
            <person name="Nowell W R."/>
        </authorList>
    </citation>
    <scope>NUCLEOTIDE SEQUENCE</scope>
</reference>
<dbReference type="EMBL" id="CAJOBA010052904">
    <property type="protein sequence ID" value="CAF4259619.1"/>
    <property type="molecule type" value="Genomic_DNA"/>
</dbReference>
<dbReference type="Proteomes" id="UP000677228">
    <property type="component" value="Unassembled WGS sequence"/>
</dbReference>
<dbReference type="EMBL" id="CAJNOQ010000528">
    <property type="protein sequence ID" value="CAF0811521.1"/>
    <property type="molecule type" value="Genomic_DNA"/>
</dbReference>
<evidence type="ECO:0000313" key="7">
    <source>
        <dbReference type="EMBL" id="CAF0811521.1"/>
    </source>
</evidence>
<dbReference type="EMBL" id="CAJOBC010000528">
    <property type="protein sequence ID" value="CAF3597182.1"/>
    <property type="molecule type" value="Genomic_DNA"/>
</dbReference>
<organism evidence="7 11">
    <name type="scientific">Didymodactylos carnosus</name>
    <dbReference type="NCBI Taxonomy" id="1234261"/>
    <lineage>
        <taxon>Eukaryota</taxon>
        <taxon>Metazoa</taxon>
        <taxon>Spiralia</taxon>
        <taxon>Gnathifera</taxon>
        <taxon>Rotifera</taxon>
        <taxon>Eurotatoria</taxon>
        <taxon>Bdelloidea</taxon>
        <taxon>Philodinida</taxon>
        <taxon>Philodinidae</taxon>
        <taxon>Didymodactylos</taxon>
    </lineage>
</organism>
<evidence type="ECO:0000313" key="10">
    <source>
        <dbReference type="EMBL" id="CAF4259619.1"/>
    </source>
</evidence>
<dbReference type="OrthoDB" id="6266314at2759"/>
<evidence type="ECO:0000256" key="2">
    <source>
        <dbReference type="ARBA" id="ARBA00022946"/>
    </source>
</evidence>
<evidence type="ECO:0000313" key="9">
    <source>
        <dbReference type="EMBL" id="CAF3597182.1"/>
    </source>
</evidence>
<evidence type="ECO:0000256" key="3">
    <source>
        <dbReference type="ARBA" id="ARBA00023128"/>
    </source>
</evidence>
<evidence type="ECO:0000256" key="5">
    <source>
        <dbReference type="ARBA" id="ARBA00031206"/>
    </source>
</evidence>
<dbReference type="Proteomes" id="UP000663829">
    <property type="component" value="Unassembled WGS sequence"/>
</dbReference>
<evidence type="ECO:0000313" key="11">
    <source>
        <dbReference type="Proteomes" id="UP000663829"/>
    </source>
</evidence>
<comment type="caution">
    <text evidence="7">The sequence shown here is derived from an EMBL/GenBank/DDBJ whole genome shotgun (WGS) entry which is preliminary data.</text>
</comment>
<dbReference type="PANTHER" id="PTHR34260">
    <property type="entry name" value="UBIQUINOL-CYTOCHROME-C REDUCTASE COMPLEX ASSEMBLY FACTOR 2"/>
    <property type="match status" value="1"/>
</dbReference>
<evidence type="ECO:0000256" key="1">
    <source>
        <dbReference type="ARBA" id="ARBA00004436"/>
    </source>
</evidence>
<keyword evidence="11" id="KW-1185">Reference proteome</keyword>
<sequence length="111" mass="13134">MAQKNVSQLYFDLIRLFKQWPIDKSKTGRDLGEALRKQFSDSFSSGENSSVDVAYWTKFYSDMKYLISNEIRDTYPRDRDWTASGMSAEQIRWILSNKSLEMNKKFAKRLK</sequence>
<name>A0A813T9S3_9BILA</name>
<evidence type="ECO:0000256" key="6">
    <source>
        <dbReference type="ARBA" id="ARBA00032983"/>
    </source>
</evidence>
<dbReference type="GO" id="GO:0034551">
    <property type="term" value="P:mitochondrial respiratory chain complex III assembly"/>
    <property type="evidence" value="ECO:0007669"/>
    <property type="project" value="TreeGrafter"/>
</dbReference>
<dbReference type="Proteomes" id="UP000682733">
    <property type="component" value="Unassembled WGS sequence"/>
</dbReference>
<evidence type="ECO:0000256" key="4">
    <source>
        <dbReference type="ARBA" id="ARBA00023271"/>
    </source>
</evidence>